<dbReference type="InterPro" id="IPR039605">
    <property type="entry name" value="AHL"/>
</dbReference>
<accession>W9RMH4</accession>
<proteinExistence type="predicted"/>
<evidence type="ECO:0000256" key="4">
    <source>
        <dbReference type="ARBA" id="ARBA00023242"/>
    </source>
</evidence>
<dbReference type="GO" id="GO:0003680">
    <property type="term" value="F:minor groove of adenine-thymine-rich DNA binding"/>
    <property type="evidence" value="ECO:0007669"/>
    <property type="project" value="UniProtKB-UniRule"/>
</dbReference>
<keyword evidence="1 5" id="KW-0805">Transcription regulation</keyword>
<dbReference type="Pfam" id="PF03479">
    <property type="entry name" value="PCC"/>
    <property type="match status" value="1"/>
</dbReference>
<evidence type="ECO:0000256" key="1">
    <source>
        <dbReference type="ARBA" id="ARBA00023015"/>
    </source>
</evidence>
<evidence type="ECO:0000313" key="8">
    <source>
        <dbReference type="Proteomes" id="UP000030645"/>
    </source>
</evidence>
<dbReference type="CDD" id="cd11378">
    <property type="entry name" value="DUF296"/>
    <property type="match status" value="1"/>
</dbReference>
<reference evidence="8" key="1">
    <citation type="submission" date="2013-01" db="EMBL/GenBank/DDBJ databases">
        <title>Draft Genome Sequence of a Mulberry Tree, Morus notabilis C.K. Schneid.</title>
        <authorList>
            <person name="He N."/>
            <person name="Zhao S."/>
        </authorList>
    </citation>
    <scope>NUCLEOTIDE SEQUENCE</scope>
</reference>
<feature type="domain" description="PPC" evidence="6">
    <location>
        <begin position="33"/>
        <end position="90"/>
    </location>
</feature>
<protein>
    <recommendedName>
        <fullName evidence="5">AT-hook motif nuclear-localized protein</fullName>
    </recommendedName>
</protein>
<dbReference type="Proteomes" id="UP000030645">
    <property type="component" value="Unassembled WGS sequence"/>
</dbReference>
<comment type="subcellular location">
    <subcellularLocation>
        <location evidence="5">Nucleus</location>
    </subcellularLocation>
</comment>
<keyword evidence="4 5" id="KW-0539">Nucleus</keyword>
<dbReference type="Gene3D" id="3.30.1330.80">
    <property type="entry name" value="Hypothetical protein, similar to alpha- acetolactate decarboxylase, domain 2"/>
    <property type="match status" value="1"/>
</dbReference>
<dbReference type="PANTHER" id="PTHR31500">
    <property type="entry name" value="AT-HOOK MOTIF NUCLEAR-LOCALIZED PROTEIN 9"/>
    <property type="match status" value="1"/>
</dbReference>
<dbReference type="EMBL" id="KE344847">
    <property type="protein sequence ID" value="EXB81622.1"/>
    <property type="molecule type" value="Genomic_DNA"/>
</dbReference>
<gene>
    <name evidence="7" type="ORF">L484_014106</name>
</gene>
<dbReference type="SUPFAM" id="SSF117856">
    <property type="entry name" value="AF0104/ALDC/Ptd012-like"/>
    <property type="match status" value="1"/>
</dbReference>
<dbReference type="PROSITE" id="PS51742">
    <property type="entry name" value="PPC"/>
    <property type="match status" value="1"/>
</dbReference>
<name>W9RMH4_9ROSA</name>
<dbReference type="AlphaFoldDB" id="W9RMH4"/>
<evidence type="ECO:0000259" key="6">
    <source>
        <dbReference type="PROSITE" id="PS51742"/>
    </source>
</evidence>
<keyword evidence="2 5" id="KW-0238">DNA-binding</keyword>
<evidence type="ECO:0000256" key="3">
    <source>
        <dbReference type="ARBA" id="ARBA00023163"/>
    </source>
</evidence>
<keyword evidence="3 5" id="KW-0804">Transcription</keyword>
<comment type="domain">
    <text evidence="5">The PPC domain mediates interactions between AHL proteins.</text>
</comment>
<keyword evidence="8" id="KW-1185">Reference proteome</keyword>
<dbReference type="STRING" id="981085.W9RMH4"/>
<evidence type="ECO:0000256" key="5">
    <source>
        <dbReference type="RuleBase" id="RU367031"/>
    </source>
</evidence>
<dbReference type="PANTHER" id="PTHR31500:SF45">
    <property type="entry name" value="AT-HOOK MOTIF NUCLEAR-LOCALIZED PROTEIN"/>
    <property type="match status" value="1"/>
</dbReference>
<comment type="function">
    <text evidence="5">Transcription factor that specifically binds AT-rich DNA sequences related to the nuclear matrix attachment regions (MARs).</text>
</comment>
<organism evidence="7 8">
    <name type="scientific">Morus notabilis</name>
    <dbReference type="NCBI Taxonomy" id="981085"/>
    <lineage>
        <taxon>Eukaryota</taxon>
        <taxon>Viridiplantae</taxon>
        <taxon>Streptophyta</taxon>
        <taxon>Embryophyta</taxon>
        <taxon>Tracheophyta</taxon>
        <taxon>Spermatophyta</taxon>
        <taxon>Magnoliopsida</taxon>
        <taxon>eudicotyledons</taxon>
        <taxon>Gunneridae</taxon>
        <taxon>Pentapetalae</taxon>
        <taxon>rosids</taxon>
        <taxon>fabids</taxon>
        <taxon>Rosales</taxon>
        <taxon>Moraceae</taxon>
        <taxon>Moreae</taxon>
        <taxon>Morus</taxon>
    </lineage>
</organism>
<evidence type="ECO:0000256" key="2">
    <source>
        <dbReference type="ARBA" id="ARBA00023125"/>
    </source>
</evidence>
<dbReference type="GO" id="GO:0005634">
    <property type="term" value="C:nucleus"/>
    <property type="evidence" value="ECO:0007669"/>
    <property type="project" value="UniProtKB-SubCell"/>
</dbReference>
<dbReference type="InterPro" id="IPR005175">
    <property type="entry name" value="PPC_dom"/>
</dbReference>
<evidence type="ECO:0000313" key="7">
    <source>
        <dbReference type="EMBL" id="EXB81622.1"/>
    </source>
</evidence>
<sequence>MELTLINGMKYLFYTISITSSFLEGGIVVDTAGGSLTPHVIIAQTGEDVVGKIISFSEKGPRAVCVISATGVVSNVTIRQPSGGFLRFEA</sequence>